<protein>
    <recommendedName>
        <fullName evidence="6">Exodeoxyribonuclease 7 small subunit</fullName>
        <ecNumber evidence="6">3.1.11.6</ecNumber>
    </recommendedName>
    <alternativeName>
        <fullName evidence="6">Exodeoxyribonuclease VII small subunit</fullName>
        <shortName evidence="6">Exonuclease VII small subunit</shortName>
    </alternativeName>
</protein>
<dbReference type="Pfam" id="PF02609">
    <property type="entry name" value="Exonuc_VII_S"/>
    <property type="match status" value="1"/>
</dbReference>
<dbReference type="SUPFAM" id="SSF116842">
    <property type="entry name" value="XseB-like"/>
    <property type="match status" value="1"/>
</dbReference>
<evidence type="ECO:0000256" key="2">
    <source>
        <dbReference type="ARBA" id="ARBA00022490"/>
    </source>
</evidence>
<dbReference type="GO" id="GO:0006308">
    <property type="term" value="P:DNA catabolic process"/>
    <property type="evidence" value="ECO:0007669"/>
    <property type="project" value="UniProtKB-UniRule"/>
</dbReference>
<evidence type="ECO:0000256" key="3">
    <source>
        <dbReference type="ARBA" id="ARBA00022722"/>
    </source>
</evidence>
<dbReference type="Proteomes" id="UP000286947">
    <property type="component" value="Unassembled WGS sequence"/>
</dbReference>
<dbReference type="NCBIfam" id="NF002141">
    <property type="entry name" value="PRK00977.1-5"/>
    <property type="match status" value="1"/>
</dbReference>
<comment type="subcellular location">
    <subcellularLocation>
        <location evidence="6">Cytoplasm</location>
    </subcellularLocation>
</comment>
<name>A0A433SBS7_9BURK</name>
<dbReference type="GO" id="GO:0008855">
    <property type="term" value="F:exodeoxyribonuclease VII activity"/>
    <property type="evidence" value="ECO:0007669"/>
    <property type="project" value="UniProtKB-UniRule"/>
</dbReference>
<evidence type="ECO:0000313" key="7">
    <source>
        <dbReference type="EMBL" id="RUS66185.1"/>
    </source>
</evidence>
<dbReference type="Gene3D" id="1.10.287.1040">
    <property type="entry name" value="Exonuclease VII, small subunit"/>
    <property type="match status" value="1"/>
</dbReference>
<dbReference type="NCBIfam" id="TIGR01280">
    <property type="entry name" value="xseB"/>
    <property type="match status" value="1"/>
</dbReference>
<dbReference type="GO" id="GO:0009318">
    <property type="term" value="C:exodeoxyribonuclease VII complex"/>
    <property type="evidence" value="ECO:0007669"/>
    <property type="project" value="UniProtKB-UniRule"/>
</dbReference>
<dbReference type="HAMAP" id="MF_00337">
    <property type="entry name" value="Exonuc_7_S"/>
    <property type="match status" value="1"/>
</dbReference>
<evidence type="ECO:0000313" key="8">
    <source>
        <dbReference type="Proteomes" id="UP000286947"/>
    </source>
</evidence>
<keyword evidence="5 6" id="KW-0269">Exonuclease</keyword>
<comment type="catalytic activity">
    <reaction evidence="6">
        <text>Exonucleolytic cleavage in either 5'- to 3'- or 3'- to 5'-direction to yield nucleoside 5'-phosphates.</text>
        <dbReference type="EC" id="3.1.11.6"/>
    </reaction>
</comment>
<comment type="caution">
    <text evidence="7">The sequence shown here is derived from an EMBL/GenBank/DDBJ whole genome shotgun (WGS) entry which is preliminary data.</text>
</comment>
<dbReference type="InterPro" id="IPR037004">
    <property type="entry name" value="Exonuc_VII_ssu_sf"/>
</dbReference>
<comment type="similarity">
    <text evidence="1 6">Belongs to the XseB family.</text>
</comment>
<dbReference type="PANTHER" id="PTHR34137">
    <property type="entry name" value="EXODEOXYRIBONUCLEASE 7 SMALL SUBUNIT"/>
    <property type="match status" value="1"/>
</dbReference>
<evidence type="ECO:0000256" key="6">
    <source>
        <dbReference type="HAMAP-Rule" id="MF_00337"/>
    </source>
</evidence>
<dbReference type="OrthoDB" id="287668at2"/>
<dbReference type="EC" id="3.1.11.6" evidence="6"/>
<keyword evidence="8" id="KW-1185">Reference proteome</keyword>
<evidence type="ECO:0000256" key="1">
    <source>
        <dbReference type="ARBA" id="ARBA00009998"/>
    </source>
</evidence>
<comment type="function">
    <text evidence="6">Bidirectionally degrades single-stranded DNA into large acid-insoluble oligonucleotides, which are then degraded further into small acid-soluble oligonucleotides.</text>
</comment>
<evidence type="ECO:0000256" key="4">
    <source>
        <dbReference type="ARBA" id="ARBA00022801"/>
    </source>
</evidence>
<comment type="subunit">
    <text evidence="6">Heterooligomer composed of large and small subunits.</text>
</comment>
<gene>
    <name evidence="6 7" type="primary">xseB</name>
    <name evidence="7" type="ORF">CUZ56_02264</name>
</gene>
<keyword evidence="2 6" id="KW-0963">Cytoplasm</keyword>
<keyword evidence="3 6" id="KW-0540">Nuclease</keyword>
<dbReference type="PANTHER" id="PTHR34137:SF1">
    <property type="entry name" value="EXODEOXYRIBONUCLEASE 7 SMALL SUBUNIT"/>
    <property type="match status" value="1"/>
</dbReference>
<evidence type="ECO:0000256" key="5">
    <source>
        <dbReference type="ARBA" id="ARBA00022839"/>
    </source>
</evidence>
<dbReference type="EMBL" id="PQSP01000006">
    <property type="protein sequence ID" value="RUS66185.1"/>
    <property type="molecule type" value="Genomic_DNA"/>
</dbReference>
<reference evidence="7 8" key="1">
    <citation type="submission" date="2018-01" db="EMBL/GenBank/DDBJ databases">
        <title>Saezia sanguinis gen. nov., sp. nov., in the order Burkholderiales isolated from human blood.</title>
        <authorList>
            <person name="Medina-Pascual M.J."/>
            <person name="Valdezate S."/>
            <person name="Monzon S."/>
            <person name="Cuesta I."/>
            <person name="Carrasco G."/>
            <person name="Villalon P."/>
            <person name="Saez-Nieto J.A."/>
        </authorList>
    </citation>
    <scope>NUCLEOTIDE SEQUENCE [LARGE SCALE GENOMIC DNA]</scope>
    <source>
        <strain evidence="7 8">CNM695-12</strain>
    </source>
</reference>
<organism evidence="7 8">
    <name type="scientific">Saezia sanguinis</name>
    <dbReference type="NCBI Taxonomy" id="1965230"/>
    <lineage>
        <taxon>Bacteria</taxon>
        <taxon>Pseudomonadati</taxon>
        <taxon>Pseudomonadota</taxon>
        <taxon>Betaproteobacteria</taxon>
        <taxon>Burkholderiales</taxon>
        <taxon>Saeziaceae</taxon>
        <taxon>Saezia</taxon>
    </lineage>
</organism>
<dbReference type="AlphaFoldDB" id="A0A433SBS7"/>
<dbReference type="InterPro" id="IPR003761">
    <property type="entry name" value="Exonuc_VII_S"/>
</dbReference>
<keyword evidence="4 6" id="KW-0378">Hydrolase</keyword>
<sequence length="82" mass="9025">MASPRKAAARPVPDNFENALDELEQLVARMESGELALDALLENYQRGAQLISFCRDKLKTVEQQVQVLEGGELKPLISGDAQ</sequence>
<dbReference type="GO" id="GO:0005829">
    <property type="term" value="C:cytosol"/>
    <property type="evidence" value="ECO:0007669"/>
    <property type="project" value="TreeGrafter"/>
</dbReference>
<accession>A0A433SBS7</accession>
<dbReference type="RefSeq" id="WP_126980439.1">
    <property type="nucleotide sequence ID" value="NZ_PQSP01000006.1"/>
</dbReference>
<proteinExistence type="inferred from homology"/>